<dbReference type="GO" id="GO:0003682">
    <property type="term" value="F:chromatin binding"/>
    <property type="evidence" value="ECO:0007669"/>
    <property type="project" value="TreeGrafter"/>
</dbReference>
<feature type="compositionally biased region" description="Polar residues" evidence="10">
    <location>
        <begin position="1509"/>
        <end position="1532"/>
    </location>
</feature>
<comment type="subcellular location">
    <subcellularLocation>
        <location evidence="2">Chromosome</location>
    </subcellularLocation>
    <subcellularLocation>
        <location evidence="1">Nucleus</location>
    </subcellularLocation>
</comment>
<dbReference type="RefSeq" id="XP_007799864.1">
    <property type="nucleotide sequence ID" value="XM_007801673.1"/>
</dbReference>
<evidence type="ECO:0000313" key="13">
    <source>
        <dbReference type="Proteomes" id="UP000019373"/>
    </source>
</evidence>
<evidence type="ECO:0000256" key="3">
    <source>
        <dbReference type="ARBA" id="ARBA00006914"/>
    </source>
</evidence>
<dbReference type="PROSITE" id="PS00674">
    <property type="entry name" value="AAA"/>
    <property type="match status" value="1"/>
</dbReference>
<feature type="compositionally biased region" description="Basic residues" evidence="10">
    <location>
        <begin position="69"/>
        <end position="88"/>
    </location>
</feature>
<evidence type="ECO:0000256" key="6">
    <source>
        <dbReference type="ARBA" id="ARBA00022801"/>
    </source>
</evidence>
<feature type="compositionally biased region" description="Low complexity" evidence="10">
    <location>
        <begin position="181"/>
        <end position="191"/>
    </location>
</feature>
<evidence type="ECO:0000256" key="8">
    <source>
        <dbReference type="ARBA" id="ARBA00023117"/>
    </source>
</evidence>
<feature type="compositionally biased region" description="Acidic residues" evidence="10">
    <location>
        <begin position="48"/>
        <end position="59"/>
    </location>
</feature>
<feature type="compositionally biased region" description="Basic residues" evidence="10">
    <location>
        <begin position="450"/>
        <end position="462"/>
    </location>
</feature>
<evidence type="ECO:0000256" key="1">
    <source>
        <dbReference type="ARBA" id="ARBA00004123"/>
    </source>
</evidence>
<dbReference type="Proteomes" id="UP000019373">
    <property type="component" value="Unassembled WGS sequence"/>
</dbReference>
<dbReference type="Gene3D" id="3.40.50.300">
    <property type="entry name" value="P-loop containing nucleotide triphosphate hydrolases"/>
    <property type="match status" value="2"/>
</dbReference>
<keyword evidence="4" id="KW-0158">Chromosome</keyword>
<keyword evidence="6" id="KW-0378">Hydrolase</keyword>
<dbReference type="SMART" id="SM00382">
    <property type="entry name" value="AAA"/>
    <property type="match status" value="1"/>
</dbReference>
<dbReference type="InterPro" id="IPR027417">
    <property type="entry name" value="P-loop_NTPase"/>
</dbReference>
<evidence type="ECO:0000256" key="2">
    <source>
        <dbReference type="ARBA" id="ARBA00004286"/>
    </source>
</evidence>
<proteinExistence type="inferred from homology"/>
<evidence type="ECO:0000259" key="11">
    <source>
        <dbReference type="SMART" id="SM00382"/>
    </source>
</evidence>
<sequence>MSSIADRDDDRSSTLSLALSESSLNLSDPSPNTMPLKTSSKRTIEEIVAAEESGDDDYDDKAPGPSKARSQRSRHRSKPARKRQRRKYGSGSEEGDEDENDSLLSGSYSESEKEEEPVEMNEHGRPVRKAAKARFTYEESDVEDDNDLAGQTSETDEEEHAPALRSKKSVPKLIVKLKTGTPRTTPAAPTRNLQKRSGSHSSKQPPTPTSATARGTRRSSRISHDEEETLIGLSNSGKHAEVVRPGSREPEVPVRQLRGGKGLKYPSKSTIDEASQEDSNPHNPEEVLEIKASQHEIMESESQTQGEAAEDMPKIISDIRDAAKESGSEEAIEDEARFVPESQELVEDVEPEEDDDEEPIPRGRATRASQRKAQSPVKELAESSHRLRSRQLRSEASKRPSRSSQRKVNEESSDFEPDVDHEKEDEMSASEQSENSPPKVQDDYESSNSRRSRRMQRGKRTTSRQSPVSDEDEDLADELAELKSGGRKRRPRQHEIVYEPRRTRGPRGNVDYRILRPELNVPIDDAEEDQAPTPSRRRNGGGGGGGGWQRSLFSTYGPFGGAGGPVPILGGPGGIGAAGGADSDSSDEEVMQRPKPVGGTVGMTPTSAFGPGFGLFPAAQALNADAAQGTTGTPANLGKVKDKQALADADPLGVDQNVTFEGVGGLQGHIDQLKEMVALPLLYPEIFMRFKITPPRGVLFHGPPGTGKTLLARALASSVSSQGKKVTFYMRKGADALSKWVGEAEKQLRMLFEEARRTQPSIIFFDEIDGLAPVRSSKQEQIHASIVSTLLALMDGMDGRGQVVVIGATNRPDSVDPALRRPGRFDREFYFPLPNTEARRAILDIHTRNWDPPLDPAIKDELAKLTKGYGGADLRALCTEAALNAVQRRYPQIYKSQQKLLIDPKSIQVLPKDFMISVEKIVPSSERSASSGASPLPSGIEPLLRKPLNVLERIVAEIMPQKKKTTALEEAQYEDVDSSFGRDKVQRAFDGSRVFRPRLLVRGPTGMGQQYLAAALLNHFEGLHVQSFELSVLLGDSASSPEATMVRLFSEVKTHKPSVIYMPNVQTWYTTLGQQVISTFLGLLRSLHPTDPILVLGILEQEKDEELDQDFIKQLFGYSRRNSFALSCPEQSARREYFKPLMRFVAMTPPEFPDPLNRKKRVIEELRPAPPEEPKAAPPPTKEELKIQKKRDRHTLNMLKIQLQPIMDQIRTKYRKFRSGVIEEHQIRYLYDEADPGTVSSDLHTELLARASFRPYEIGKDAHDEPGLLETGTGKFFYNLDTVTIEKRLSNGYYKRPKDFLADVKRLAKDARTIGDQERLLKANELLTNVEVDIEGIELGQAALTAECEKVYQRELIREKEALDKAKKTAEETGSMRPPPVVCNVPHGGASEPSSVNPSTGPITLGEPVNDRRMLFQNIMPITPSRPPHNSVTTNGIRPMAAGGSDLNGSGSHHTIDDHDADAEGDTHMAQSGSRPNSHEHSMETQMTNTTSGSSFGPSAQPRPPHSYTAPSQQMRQASGMSAPLSQKSTVTPMAAGSQAADYQNSASTTQTTSGKKNSGSSGERMASQEIGPNLYMYDYIRPRTEATEIPDTQREHCRNILSGRSTANTEIAEFQNSQHRPISIYQPLSQPNSQPSSHTHSQPPPVPPFDAISRARSTSIHALLNDDHSQPSSINSQPTSSNATTTKPHSPVDATHHSSNNTNKTTTDHQKSALAIDHDFVTHLLDDLSSRTTGCSVEQLEQVNSVLMDTVWRTRLEWNRSRVAVWVGETFNRVLEDMEDCGWEFGPSSWGRRG</sequence>
<feature type="compositionally biased region" description="Polar residues" evidence="10">
    <location>
        <begin position="267"/>
        <end position="278"/>
    </location>
</feature>
<feature type="compositionally biased region" description="Polar residues" evidence="10">
    <location>
        <begin position="429"/>
        <end position="438"/>
    </location>
</feature>
<evidence type="ECO:0000256" key="5">
    <source>
        <dbReference type="ARBA" id="ARBA00022741"/>
    </source>
</evidence>
<dbReference type="InterPro" id="IPR003959">
    <property type="entry name" value="ATPase_AAA_core"/>
</dbReference>
<feature type="compositionally biased region" description="Basic and acidic residues" evidence="10">
    <location>
        <begin position="1"/>
        <end position="12"/>
    </location>
</feature>
<feature type="compositionally biased region" description="Acidic residues" evidence="10">
    <location>
        <begin position="469"/>
        <end position="479"/>
    </location>
</feature>
<feature type="compositionally biased region" description="Low complexity" evidence="10">
    <location>
        <begin position="1627"/>
        <end position="1642"/>
    </location>
</feature>
<evidence type="ECO:0000256" key="7">
    <source>
        <dbReference type="ARBA" id="ARBA00022840"/>
    </source>
</evidence>
<feature type="compositionally biased region" description="Low complexity" evidence="10">
    <location>
        <begin position="13"/>
        <end position="27"/>
    </location>
</feature>
<dbReference type="GeneID" id="19238953"/>
<dbReference type="SUPFAM" id="SSF52540">
    <property type="entry name" value="P-loop containing nucleoside triphosphate hydrolases"/>
    <property type="match status" value="2"/>
</dbReference>
<dbReference type="InterPro" id="IPR003960">
    <property type="entry name" value="ATPase_AAA_CS"/>
</dbReference>
<gene>
    <name evidence="12" type="ORF">EPUS_03918</name>
</gene>
<feature type="compositionally biased region" description="Basic and acidic residues" evidence="10">
    <location>
        <begin position="311"/>
        <end position="327"/>
    </location>
</feature>
<dbReference type="GO" id="GO:0006337">
    <property type="term" value="P:nucleosome disassembly"/>
    <property type="evidence" value="ECO:0007669"/>
    <property type="project" value="TreeGrafter"/>
</dbReference>
<dbReference type="InterPro" id="IPR003593">
    <property type="entry name" value="AAA+_ATPase"/>
</dbReference>
<dbReference type="FunFam" id="3.40.50.300:FF:001218">
    <property type="entry name" value="AAA family ATPase, putative"/>
    <property type="match status" value="1"/>
</dbReference>
<dbReference type="InterPro" id="IPR041569">
    <property type="entry name" value="AAA_lid_3"/>
</dbReference>
<evidence type="ECO:0000256" key="4">
    <source>
        <dbReference type="ARBA" id="ARBA00022454"/>
    </source>
</evidence>
<feature type="compositionally biased region" description="Polar residues" evidence="10">
    <location>
        <begin position="1671"/>
        <end position="1689"/>
    </location>
</feature>
<dbReference type="InterPro" id="IPR045199">
    <property type="entry name" value="ATAD2-like"/>
</dbReference>
<keyword evidence="9" id="KW-0539">Nucleus</keyword>
<dbReference type="eggNOG" id="KOG0732">
    <property type="taxonomic scope" value="Eukaryota"/>
</dbReference>
<feature type="compositionally biased region" description="Low complexity" evidence="10">
    <location>
        <begin position="1548"/>
        <end position="1563"/>
    </location>
</feature>
<feature type="region of interest" description="Disordered" evidence="10">
    <location>
        <begin position="1626"/>
        <end position="1653"/>
    </location>
</feature>
<dbReference type="OrthoDB" id="5421at2759"/>
<dbReference type="Pfam" id="PF00004">
    <property type="entry name" value="AAA"/>
    <property type="match status" value="1"/>
</dbReference>
<dbReference type="PANTHER" id="PTHR23069">
    <property type="entry name" value="AAA DOMAIN-CONTAINING"/>
    <property type="match status" value="1"/>
</dbReference>
<keyword evidence="7" id="KW-0067">ATP-binding</keyword>
<dbReference type="FunFam" id="1.10.8.60:FF:000016">
    <property type="entry name" value="ATPase family AAA domain-containing protein 2B"/>
    <property type="match status" value="1"/>
</dbReference>
<dbReference type="GO" id="GO:0016887">
    <property type="term" value="F:ATP hydrolysis activity"/>
    <property type="evidence" value="ECO:0007669"/>
    <property type="project" value="InterPro"/>
</dbReference>
<dbReference type="CDD" id="cd05491">
    <property type="entry name" value="Bromo_TBP7_like"/>
    <property type="match status" value="1"/>
</dbReference>
<dbReference type="Pfam" id="PF17862">
    <property type="entry name" value="AAA_lid_3"/>
    <property type="match status" value="1"/>
</dbReference>
<feature type="compositionally biased region" description="Gly residues" evidence="10">
    <location>
        <begin position="558"/>
        <end position="579"/>
    </location>
</feature>
<keyword evidence="8" id="KW-0103">Bromodomain</keyword>
<dbReference type="GO" id="GO:0042393">
    <property type="term" value="F:histone binding"/>
    <property type="evidence" value="ECO:0007669"/>
    <property type="project" value="UniProtKB-ARBA"/>
</dbReference>
<comment type="similarity">
    <text evidence="3">Belongs to the AAA ATPase family.</text>
</comment>
<feature type="compositionally biased region" description="Acidic residues" evidence="10">
    <location>
        <begin position="344"/>
        <end position="358"/>
    </location>
</feature>
<name>U1HUY2_ENDPU</name>
<dbReference type="GO" id="GO:0005524">
    <property type="term" value="F:ATP binding"/>
    <property type="evidence" value="ECO:0007669"/>
    <property type="project" value="UniProtKB-KW"/>
</dbReference>
<feature type="compositionally biased region" description="Basic and acidic residues" evidence="10">
    <location>
        <begin position="238"/>
        <end position="252"/>
    </location>
</feature>
<feature type="domain" description="AAA+ ATPase" evidence="11">
    <location>
        <begin position="694"/>
        <end position="835"/>
    </location>
</feature>
<dbReference type="EMBL" id="KE720876">
    <property type="protein sequence ID" value="ERF74480.1"/>
    <property type="molecule type" value="Genomic_DNA"/>
</dbReference>
<dbReference type="GO" id="GO:0140674">
    <property type="term" value="F:ATP-dependent histone chaperone activity"/>
    <property type="evidence" value="ECO:0007669"/>
    <property type="project" value="UniProtKB-ARBA"/>
</dbReference>
<feature type="region of interest" description="Disordered" evidence="10">
    <location>
        <begin position="1367"/>
        <end position="1402"/>
    </location>
</feature>
<evidence type="ECO:0000256" key="10">
    <source>
        <dbReference type="SAM" id="MobiDB-lite"/>
    </source>
</evidence>
<feature type="compositionally biased region" description="Acidic residues" evidence="10">
    <location>
        <begin position="138"/>
        <end position="147"/>
    </location>
</feature>
<reference evidence="13" key="1">
    <citation type="journal article" date="2014" name="BMC Genomics">
        <title>Genome characteristics reveal the impact of lichenization on lichen-forming fungus Endocarpon pusillum Hedwig (Verrucariales, Ascomycota).</title>
        <authorList>
            <person name="Wang Y.-Y."/>
            <person name="Liu B."/>
            <person name="Zhang X.-Y."/>
            <person name="Zhou Q.-M."/>
            <person name="Zhang T."/>
            <person name="Li H."/>
            <person name="Yu Y.-F."/>
            <person name="Zhang X.-L."/>
            <person name="Hao X.-Y."/>
            <person name="Wang M."/>
            <person name="Wang L."/>
            <person name="Wei J.-C."/>
        </authorList>
    </citation>
    <scope>NUCLEOTIDE SEQUENCE [LARGE SCALE GENOMIC DNA]</scope>
    <source>
        <strain evidence="13">Z07020 / HMAS-L-300199</strain>
    </source>
</reference>
<evidence type="ECO:0000256" key="9">
    <source>
        <dbReference type="ARBA" id="ARBA00023242"/>
    </source>
</evidence>
<feature type="region of interest" description="Disordered" evidence="10">
    <location>
        <begin position="1666"/>
        <end position="1711"/>
    </location>
</feature>
<organism evidence="12 13">
    <name type="scientific">Endocarpon pusillum (strain Z07020 / HMAS-L-300199)</name>
    <name type="common">Lichen-forming fungus</name>
    <dbReference type="NCBI Taxonomy" id="1263415"/>
    <lineage>
        <taxon>Eukaryota</taxon>
        <taxon>Fungi</taxon>
        <taxon>Dikarya</taxon>
        <taxon>Ascomycota</taxon>
        <taxon>Pezizomycotina</taxon>
        <taxon>Eurotiomycetes</taxon>
        <taxon>Chaetothyriomycetidae</taxon>
        <taxon>Verrucariales</taxon>
        <taxon>Verrucariaceae</taxon>
        <taxon>Endocarpon</taxon>
    </lineage>
</organism>
<feature type="compositionally biased region" description="Basic and acidic residues" evidence="10">
    <location>
        <begin position="493"/>
        <end position="502"/>
    </location>
</feature>
<dbReference type="GO" id="GO:0000785">
    <property type="term" value="C:chromatin"/>
    <property type="evidence" value="ECO:0007669"/>
    <property type="project" value="UniProtKB-ARBA"/>
</dbReference>
<dbReference type="GO" id="GO:0006334">
    <property type="term" value="P:nucleosome assembly"/>
    <property type="evidence" value="ECO:0007669"/>
    <property type="project" value="TreeGrafter"/>
</dbReference>
<feature type="region of interest" description="Disordered" evidence="10">
    <location>
        <begin position="1420"/>
        <end position="1571"/>
    </location>
</feature>
<feature type="compositionally biased region" description="Polar residues" evidence="10">
    <location>
        <begin position="1484"/>
        <end position="1498"/>
    </location>
</feature>
<dbReference type="PANTHER" id="PTHR23069:SF0">
    <property type="entry name" value="TAT-BINDING HOMOLOG 7"/>
    <property type="match status" value="1"/>
</dbReference>
<keyword evidence="13" id="KW-1185">Reference proteome</keyword>
<feature type="compositionally biased region" description="Polar residues" evidence="10">
    <location>
        <begin position="1392"/>
        <end position="1402"/>
    </location>
</feature>
<feature type="compositionally biased region" description="Polar residues" evidence="10">
    <location>
        <begin position="28"/>
        <end position="38"/>
    </location>
</feature>
<accession>U1HUY2</accession>
<dbReference type="GO" id="GO:0005634">
    <property type="term" value="C:nucleus"/>
    <property type="evidence" value="ECO:0007669"/>
    <property type="project" value="UniProtKB-SubCell"/>
</dbReference>
<dbReference type="FunFam" id="3.40.50.300:FF:000061">
    <property type="entry name" value="ATPase family, AAA domain-containing 2"/>
    <property type="match status" value="1"/>
</dbReference>
<dbReference type="Gene3D" id="1.10.8.60">
    <property type="match status" value="1"/>
</dbReference>
<keyword evidence="5" id="KW-0547">Nucleotide-binding</keyword>
<feature type="region of interest" description="Disordered" evidence="10">
    <location>
        <begin position="1"/>
        <end position="601"/>
    </location>
</feature>
<dbReference type="HOGENOM" id="CLU_000536_3_0_1"/>
<dbReference type="OMA" id="VTPKDFM"/>
<evidence type="ECO:0000313" key="12">
    <source>
        <dbReference type="EMBL" id="ERF74480.1"/>
    </source>
</evidence>
<protein>
    <recommendedName>
        <fullName evidence="11">AAA+ ATPase domain-containing protein</fullName>
    </recommendedName>
</protein>
<feature type="compositionally biased region" description="Basic and acidic residues" evidence="10">
    <location>
        <begin position="279"/>
        <end position="298"/>
    </location>
</feature>
<dbReference type="GO" id="GO:0045815">
    <property type="term" value="P:transcription initiation-coupled chromatin remodeling"/>
    <property type="evidence" value="ECO:0007669"/>
    <property type="project" value="TreeGrafter"/>
</dbReference>